<evidence type="ECO:0000256" key="11">
    <source>
        <dbReference type="SAM" id="MobiDB-lite"/>
    </source>
</evidence>
<protein>
    <submittedName>
        <fullName evidence="15">STYKc</fullName>
    </submittedName>
</protein>
<dbReference type="InterPro" id="IPR003106">
    <property type="entry name" value="Leu_zip_homeo"/>
</dbReference>
<dbReference type="Gene3D" id="1.10.510.10">
    <property type="entry name" value="Transferase(Phosphotransferase) domain 1"/>
    <property type="match status" value="1"/>
</dbReference>
<dbReference type="InterPro" id="IPR006712">
    <property type="entry name" value="HD-ZIP_N"/>
</dbReference>
<proteinExistence type="inferred from homology"/>
<evidence type="ECO:0000256" key="1">
    <source>
        <dbReference type="ARBA" id="ARBA00004123"/>
    </source>
</evidence>
<dbReference type="Pfam" id="PF00069">
    <property type="entry name" value="Pkinase"/>
    <property type="match status" value="1"/>
</dbReference>
<dbReference type="Gene3D" id="1.10.10.60">
    <property type="entry name" value="Homeodomain-like"/>
    <property type="match status" value="1"/>
</dbReference>
<evidence type="ECO:0000256" key="5">
    <source>
        <dbReference type="ARBA" id="ARBA00023155"/>
    </source>
</evidence>
<dbReference type="CDD" id="cd14686">
    <property type="entry name" value="bZIP"/>
    <property type="match status" value="1"/>
</dbReference>
<dbReference type="GO" id="GO:0005634">
    <property type="term" value="C:nucleus"/>
    <property type="evidence" value="ECO:0007669"/>
    <property type="project" value="UniProtKB-SubCell"/>
</dbReference>
<dbReference type="InterPro" id="IPR011009">
    <property type="entry name" value="Kinase-like_dom_sf"/>
</dbReference>
<dbReference type="EMBL" id="CP097504">
    <property type="protein sequence ID" value="URD86160.1"/>
    <property type="molecule type" value="Genomic_DNA"/>
</dbReference>
<feature type="domain" description="Protein kinase" evidence="13">
    <location>
        <begin position="548"/>
        <end position="831"/>
    </location>
</feature>
<feature type="compositionally biased region" description="Polar residues" evidence="11">
    <location>
        <begin position="257"/>
        <end position="274"/>
    </location>
</feature>
<organism evidence="15 16">
    <name type="scientific">Musa troglodytarum</name>
    <name type="common">fe'i banana</name>
    <dbReference type="NCBI Taxonomy" id="320322"/>
    <lineage>
        <taxon>Eukaryota</taxon>
        <taxon>Viridiplantae</taxon>
        <taxon>Streptophyta</taxon>
        <taxon>Embryophyta</taxon>
        <taxon>Tracheophyta</taxon>
        <taxon>Spermatophyta</taxon>
        <taxon>Magnoliopsida</taxon>
        <taxon>Liliopsida</taxon>
        <taxon>Zingiberales</taxon>
        <taxon>Musaceae</taxon>
        <taxon>Musa</taxon>
    </lineage>
</organism>
<evidence type="ECO:0000259" key="14">
    <source>
        <dbReference type="PROSITE" id="PS50071"/>
    </source>
</evidence>
<keyword evidence="12" id="KW-0472">Membrane</keyword>
<name>A0A9E7JM53_9LILI</name>
<accession>A0A9E7JM53</accession>
<keyword evidence="10" id="KW-0175">Coiled coil</keyword>
<keyword evidence="6" id="KW-0804">Transcription</keyword>
<dbReference type="SUPFAM" id="SSF56112">
    <property type="entry name" value="Protein kinase-like (PK-like)"/>
    <property type="match status" value="1"/>
</dbReference>
<evidence type="ECO:0000256" key="9">
    <source>
        <dbReference type="RuleBase" id="RU000682"/>
    </source>
</evidence>
<dbReference type="GO" id="GO:0004672">
    <property type="term" value="F:protein kinase activity"/>
    <property type="evidence" value="ECO:0007669"/>
    <property type="project" value="InterPro"/>
</dbReference>
<keyword evidence="4 8" id="KW-0238">DNA-binding</keyword>
<feature type="region of interest" description="Disordered" evidence="11">
    <location>
        <begin position="254"/>
        <end position="277"/>
    </location>
</feature>
<dbReference type="Pfam" id="PF00046">
    <property type="entry name" value="Homeodomain"/>
    <property type="match status" value="1"/>
</dbReference>
<evidence type="ECO:0000256" key="8">
    <source>
        <dbReference type="PROSITE-ProRule" id="PRU00108"/>
    </source>
</evidence>
<dbReference type="SMART" id="SM00389">
    <property type="entry name" value="HOX"/>
    <property type="match status" value="1"/>
</dbReference>
<gene>
    <name evidence="15" type="ORF">MUK42_27432</name>
</gene>
<feature type="region of interest" description="Disordered" evidence="11">
    <location>
        <begin position="78"/>
        <end position="118"/>
    </location>
</feature>
<evidence type="ECO:0000313" key="16">
    <source>
        <dbReference type="Proteomes" id="UP001055439"/>
    </source>
</evidence>
<evidence type="ECO:0000256" key="7">
    <source>
        <dbReference type="ARBA" id="ARBA00023242"/>
    </source>
</evidence>
<dbReference type="PROSITE" id="PS50011">
    <property type="entry name" value="PROTEIN_KINASE_DOM"/>
    <property type="match status" value="1"/>
</dbReference>
<dbReference type="GO" id="GO:0043565">
    <property type="term" value="F:sequence-specific DNA binding"/>
    <property type="evidence" value="ECO:0007669"/>
    <property type="project" value="InterPro"/>
</dbReference>
<feature type="transmembrane region" description="Helical" evidence="12">
    <location>
        <begin position="476"/>
        <end position="495"/>
    </location>
</feature>
<dbReference type="PANTHER" id="PTHR48008:SF13">
    <property type="entry name" value="PROTEIN KINASE SUPERFAMILY PROTEIN"/>
    <property type="match status" value="1"/>
</dbReference>
<reference evidence="15" key="1">
    <citation type="submission" date="2022-05" db="EMBL/GenBank/DDBJ databases">
        <title>The Musa troglodytarum L. genome provides insights into the mechanism of non-climacteric behaviour and enrichment of carotenoids.</title>
        <authorList>
            <person name="Wang J."/>
        </authorList>
    </citation>
    <scope>NUCLEOTIDE SEQUENCE</scope>
    <source>
        <tissue evidence="15">Leaf</tissue>
    </source>
</reference>
<evidence type="ECO:0000256" key="2">
    <source>
        <dbReference type="ARBA" id="ARBA00006074"/>
    </source>
</evidence>
<keyword evidence="7 8" id="KW-0539">Nucleus</keyword>
<feature type="DNA-binding region" description="Homeobox" evidence="8">
    <location>
        <begin position="139"/>
        <end position="198"/>
    </location>
</feature>
<dbReference type="GO" id="GO:0005524">
    <property type="term" value="F:ATP binding"/>
    <property type="evidence" value="ECO:0007669"/>
    <property type="project" value="InterPro"/>
</dbReference>
<dbReference type="InterPro" id="IPR017970">
    <property type="entry name" value="Homeobox_CS"/>
</dbReference>
<feature type="compositionally biased region" description="Basic and acidic residues" evidence="11">
    <location>
        <begin position="109"/>
        <end position="118"/>
    </location>
</feature>
<dbReference type="OrthoDB" id="4062651at2759"/>
<dbReference type="PANTHER" id="PTHR48008">
    <property type="entry name" value="LEUCINE-RICH REPEAT RECEPTOR-LIKE PROTEIN KINASE IMK3-RELATED"/>
    <property type="match status" value="1"/>
</dbReference>
<evidence type="ECO:0000256" key="10">
    <source>
        <dbReference type="SAM" id="Coils"/>
    </source>
</evidence>
<keyword evidence="16" id="KW-1185">Reference proteome</keyword>
<dbReference type="InterPro" id="IPR052451">
    <property type="entry name" value="Ser/Thr_kinase-like"/>
</dbReference>
<dbReference type="CDD" id="cd00086">
    <property type="entry name" value="homeodomain"/>
    <property type="match status" value="1"/>
</dbReference>
<dbReference type="PROSITE" id="PS50071">
    <property type="entry name" value="HOMEOBOX_2"/>
    <property type="match status" value="1"/>
</dbReference>
<keyword evidence="3" id="KW-0805">Transcription regulation</keyword>
<feature type="compositionally biased region" description="Low complexity" evidence="11">
    <location>
        <begin position="95"/>
        <end position="108"/>
    </location>
</feature>
<dbReference type="PROSITE" id="PS00027">
    <property type="entry name" value="HOMEOBOX_1"/>
    <property type="match status" value="1"/>
</dbReference>
<feature type="coiled-coil region" evidence="10">
    <location>
        <begin position="196"/>
        <end position="233"/>
    </location>
</feature>
<sequence>MMMMMEKEDLALSLGLNTSTNYFPPSLSLVSPSSSPSWPMPSHRLLGPSGGSISNVGGAGETRPLLTMIGVNRAPSVAATAGKVSDVEEEEEEGGASSLNSAASSVGGKRAERHALAGDDHDAERACFRVVSDEEDGEGSRKKLRLSKDQSAVLEESFKKHSTLNPKQKLALAEQLNLRPRQVEVWFQNRRARTKLKQTEVDCEFLKKCCESLTEENRRLQKEVQELRALKLSPQLYMQMTPPTTLTMCPSCERVSNPATTSSPANPQPSVHRQYSNHDRQTAASWAPFPLEPLSAELVGPKHFNEDGNRFRLFVASVQAGAVPFPTDVPRLKQLGVHGVITLNEPYETLVPALLYLVSEIFNSCILLSVLLLLWLCLPISWNRSWDRTYADTKYQQEINFLLHHLEIYAKLWTSAMAIQDYYHLRVQKIGRSIYSENLVVKAQMLLTSTNLLPFHDSSIVVIKARKKNMGNNHGAKVFLGLSCSFLILLLLYAWHHCFRRRFLSRRAKEGSLEDGGGVRYAVEEELETEELIKFAGWENLTAHDILDAPGEVVAKSSYGTLYRACIRRSKSVALLRFVRPDCIGRIEEVLPAVRMLGSVRHPNLVPTGAMYVGPRGEKLFVHPFYASGTLAQFLRAGVAEAHRWDIIYKLACGVARGLDDLHNGYEKAIIHGNLKSNNILLDADFQPRLSDFGLHIILNPAAGLEMLEAPASQGYRAPELIKMKDASRETDIYSLGVVFLEMLTQKDPLTNNFLQSKDLHLPTSLRILVLEHKVSDVFSSKFLEDSINQNSTNEEGLLMLFQLSMTCCSPSPALRPDIRAVIRRLEDIGR</sequence>
<evidence type="ECO:0000259" key="13">
    <source>
        <dbReference type="PROSITE" id="PS50011"/>
    </source>
</evidence>
<feature type="transmembrane region" description="Helical" evidence="12">
    <location>
        <begin position="353"/>
        <end position="378"/>
    </location>
</feature>
<comment type="subcellular location">
    <subcellularLocation>
        <location evidence="1 8 9">Nucleus</location>
    </subcellularLocation>
</comment>
<keyword evidence="12" id="KW-1133">Transmembrane helix</keyword>
<evidence type="ECO:0000256" key="6">
    <source>
        <dbReference type="ARBA" id="ARBA00023163"/>
    </source>
</evidence>
<dbReference type="InterPro" id="IPR001356">
    <property type="entry name" value="HD"/>
</dbReference>
<dbReference type="Proteomes" id="UP001055439">
    <property type="component" value="Chromosome 2"/>
</dbReference>
<dbReference type="InterPro" id="IPR000719">
    <property type="entry name" value="Prot_kinase_dom"/>
</dbReference>
<dbReference type="Pfam" id="PF02183">
    <property type="entry name" value="HALZ"/>
    <property type="match status" value="1"/>
</dbReference>
<dbReference type="SMART" id="SM00340">
    <property type="entry name" value="HALZ"/>
    <property type="match status" value="1"/>
</dbReference>
<keyword evidence="5 8" id="KW-0371">Homeobox</keyword>
<dbReference type="GO" id="GO:0000981">
    <property type="term" value="F:DNA-binding transcription factor activity, RNA polymerase II-specific"/>
    <property type="evidence" value="ECO:0007669"/>
    <property type="project" value="InterPro"/>
</dbReference>
<evidence type="ECO:0000256" key="12">
    <source>
        <dbReference type="SAM" id="Phobius"/>
    </source>
</evidence>
<evidence type="ECO:0000256" key="4">
    <source>
        <dbReference type="ARBA" id="ARBA00023125"/>
    </source>
</evidence>
<comment type="similarity">
    <text evidence="2">Belongs to the HD-ZIP homeobox family. Class II subfamily.</text>
</comment>
<keyword evidence="12" id="KW-0812">Transmembrane</keyword>
<feature type="domain" description="Homeobox" evidence="14">
    <location>
        <begin position="137"/>
        <end position="197"/>
    </location>
</feature>
<dbReference type="Pfam" id="PF04618">
    <property type="entry name" value="HD-ZIP_N"/>
    <property type="match status" value="1"/>
</dbReference>
<dbReference type="FunFam" id="1.10.10.60:FF:000192">
    <property type="entry name" value="Homeobox-leucine zipper protein HAT22"/>
    <property type="match status" value="1"/>
</dbReference>
<evidence type="ECO:0000313" key="15">
    <source>
        <dbReference type="EMBL" id="URD86160.1"/>
    </source>
</evidence>
<dbReference type="EMBL" id="CP097504">
    <property type="protein sequence ID" value="URD86162.1"/>
    <property type="molecule type" value="Genomic_DNA"/>
</dbReference>
<dbReference type="InterPro" id="IPR009057">
    <property type="entry name" value="Homeodomain-like_sf"/>
</dbReference>
<dbReference type="SUPFAM" id="SSF46689">
    <property type="entry name" value="Homeodomain-like"/>
    <property type="match status" value="1"/>
</dbReference>
<dbReference type="AlphaFoldDB" id="A0A9E7JM53"/>
<evidence type="ECO:0000256" key="3">
    <source>
        <dbReference type="ARBA" id="ARBA00023015"/>
    </source>
</evidence>